<sequence>MFSSLDKRMQIILQVVIVLYVIVSSAFVLRTIKSQSLDMQHTLALQYTGQQHQNAQLFMKWMEEMAGIVASDRNVQHAIAGGPYDKTITPLLDGLGASNLYILDLVLYGSEDSMYASSRVSGIRSYNEVRTIPEYRDFLESELSSQWLIMDHESLVYRQTDPRYRLLYLEKLTLPDSTGDGLLVMDVDLRKMIGFYAFPDPKSYPGSQAVLYTHDRTVVDTSGRLHELPEDLKFRLSNMPPQADVQTLELDNGTIYVYRMLRSGDYVLLNIPNAPVFSELAGLWSIVVAGTVAIVIISFILIRRLSASIFDPLRELYRNMRRHYNK</sequence>
<keyword evidence="1" id="KW-1133">Transmembrane helix</keyword>
<dbReference type="AlphaFoldDB" id="A0A1A5YMN6"/>
<evidence type="ECO:0008006" key="4">
    <source>
        <dbReference type="Google" id="ProtNLM"/>
    </source>
</evidence>
<dbReference type="Proteomes" id="UP000092024">
    <property type="component" value="Unassembled WGS sequence"/>
</dbReference>
<keyword evidence="3" id="KW-1185">Reference proteome</keyword>
<organism evidence="2 3">
    <name type="scientific">Paenibacillus oryzae</name>
    <dbReference type="NCBI Taxonomy" id="1844972"/>
    <lineage>
        <taxon>Bacteria</taxon>
        <taxon>Bacillati</taxon>
        <taxon>Bacillota</taxon>
        <taxon>Bacilli</taxon>
        <taxon>Bacillales</taxon>
        <taxon>Paenibacillaceae</taxon>
        <taxon>Paenibacillus</taxon>
    </lineage>
</organism>
<dbReference type="OrthoDB" id="2608537at2"/>
<reference evidence="2 3" key="1">
    <citation type="submission" date="2016-05" db="EMBL/GenBank/DDBJ databases">
        <title>Paenibacillus oryzae. sp. nov., isolated from the rice root.</title>
        <authorList>
            <person name="Zhang J."/>
            <person name="Zhang X."/>
        </authorList>
    </citation>
    <scope>NUCLEOTIDE SEQUENCE [LARGE SCALE GENOMIC DNA]</scope>
    <source>
        <strain evidence="2 3">1DrF-4</strain>
    </source>
</reference>
<dbReference type="EMBL" id="LYPA01000043">
    <property type="protein sequence ID" value="OBR66876.1"/>
    <property type="molecule type" value="Genomic_DNA"/>
</dbReference>
<name>A0A1A5YMN6_9BACL</name>
<proteinExistence type="predicted"/>
<protein>
    <recommendedName>
        <fullName evidence="4">Cache domain-containing protein</fullName>
    </recommendedName>
</protein>
<evidence type="ECO:0000313" key="2">
    <source>
        <dbReference type="EMBL" id="OBR66876.1"/>
    </source>
</evidence>
<feature type="transmembrane region" description="Helical" evidence="1">
    <location>
        <begin position="281"/>
        <end position="302"/>
    </location>
</feature>
<gene>
    <name evidence="2" type="ORF">A7K91_16725</name>
</gene>
<comment type="caution">
    <text evidence="2">The sequence shown here is derived from an EMBL/GenBank/DDBJ whole genome shotgun (WGS) entry which is preliminary data.</text>
</comment>
<evidence type="ECO:0000313" key="3">
    <source>
        <dbReference type="Proteomes" id="UP000092024"/>
    </source>
</evidence>
<feature type="transmembrane region" description="Helical" evidence="1">
    <location>
        <begin position="12"/>
        <end position="32"/>
    </location>
</feature>
<evidence type="ECO:0000256" key="1">
    <source>
        <dbReference type="SAM" id="Phobius"/>
    </source>
</evidence>
<accession>A0A1A5YMN6</accession>
<keyword evidence="1" id="KW-0472">Membrane</keyword>
<keyword evidence="1" id="KW-0812">Transmembrane</keyword>
<dbReference type="RefSeq" id="WP_068681254.1">
    <property type="nucleotide sequence ID" value="NZ_LYPA01000043.1"/>
</dbReference>